<dbReference type="AlphaFoldDB" id="A9T1Y4"/>
<protein>
    <submittedName>
        <fullName evidence="2 3">Uncharacterized protein</fullName>
    </submittedName>
</protein>
<dbReference type="EnsemblPlants" id="Pp3c20_3020V3.2">
    <property type="protein sequence ID" value="Pp3c20_3020V3.2"/>
    <property type="gene ID" value="Pp3c20_3020"/>
</dbReference>
<gene>
    <name evidence="3" type="primary">LOC112272936</name>
    <name evidence="2" type="ORF">PHYPA_024642</name>
</gene>
<dbReference type="OrthoDB" id="741027at2759"/>
<dbReference type="Gene3D" id="3.40.50.1820">
    <property type="entry name" value="alpha/beta hydrolase"/>
    <property type="match status" value="1"/>
</dbReference>
<proteinExistence type="inferred from homology"/>
<dbReference type="SUPFAM" id="SSF53474">
    <property type="entry name" value="alpha/beta-Hydrolases"/>
    <property type="match status" value="1"/>
</dbReference>
<sequence>MMEEGGDSIALDMDIVPSGGQEYMVPTSFGHISVTVCGDQDKPALVTYPDVGLNYLSCFEGLFSCPEASSVLFFNFCIFHINPPGHEIGASQSDSELSSLSVDDLADQVAEVLDYFGLEEVIGMGVTGGAYVLSLFACKYTERALGLILVSPLARSPSWTEWLHNQAMISLLYFCGMTEFVKQRFIQRYFSSEVRDAAASVGGTDLLATIRRVMDDGRSESIMHYLQAIHHRQDLTESLRNLKCRTLILVGDQSPFHQEALHISEAMNKRYNALIEVEGCGSIVTEERPQSMLVPIELFLTGYAFYERPLRSLNSSPRSPLSPPCMSPELLSPQSLGLKLKPIKTRVSSPEH</sequence>
<organism evidence="2">
    <name type="scientific">Physcomitrium patens</name>
    <name type="common">Spreading-leaved earth moss</name>
    <name type="synonym">Physcomitrella patens</name>
    <dbReference type="NCBI Taxonomy" id="3218"/>
    <lineage>
        <taxon>Eukaryota</taxon>
        <taxon>Viridiplantae</taxon>
        <taxon>Streptophyta</taxon>
        <taxon>Embryophyta</taxon>
        <taxon>Bryophyta</taxon>
        <taxon>Bryophytina</taxon>
        <taxon>Bryopsida</taxon>
        <taxon>Funariidae</taxon>
        <taxon>Funariales</taxon>
        <taxon>Funariaceae</taxon>
        <taxon>Physcomitrium</taxon>
    </lineage>
</organism>
<dbReference type="OMA" id="ITQYFAV"/>
<dbReference type="eggNOG" id="KOG2931">
    <property type="taxonomic scope" value="Eukaryota"/>
</dbReference>
<dbReference type="RefSeq" id="XP_024356903.1">
    <property type="nucleotide sequence ID" value="XM_024501135.2"/>
</dbReference>
<accession>A9T1Y4</accession>
<dbReference type="EnsemblPlants" id="Pp3c20_3020V3.1">
    <property type="protein sequence ID" value="Pp3c20_3020V3.1"/>
    <property type="gene ID" value="Pp3c20_3020"/>
</dbReference>
<name>A9T1Y4_PHYPA</name>
<reference evidence="2 4" key="1">
    <citation type="journal article" date="2008" name="Science">
        <title>The Physcomitrella genome reveals evolutionary insights into the conquest of land by plants.</title>
        <authorList>
            <person name="Rensing S."/>
            <person name="Lang D."/>
            <person name="Zimmer A."/>
            <person name="Terry A."/>
            <person name="Salamov A."/>
            <person name="Shapiro H."/>
            <person name="Nishiyama T."/>
            <person name="Perroud P.-F."/>
            <person name="Lindquist E."/>
            <person name="Kamisugi Y."/>
            <person name="Tanahashi T."/>
            <person name="Sakakibara K."/>
            <person name="Fujita T."/>
            <person name="Oishi K."/>
            <person name="Shin-I T."/>
            <person name="Kuroki Y."/>
            <person name="Toyoda A."/>
            <person name="Suzuki Y."/>
            <person name="Hashimoto A."/>
            <person name="Yamaguchi K."/>
            <person name="Sugano A."/>
            <person name="Kohara Y."/>
            <person name="Fujiyama A."/>
            <person name="Anterola A."/>
            <person name="Aoki S."/>
            <person name="Ashton N."/>
            <person name="Barbazuk W.B."/>
            <person name="Barker E."/>
            <person name="Bennetzen J."/>
            <person name="Bezanilla M."/>
            <person name="Blankenship R."/>
            <person name="Cho S.H."/>
            <person name="Dutcher S."/>
            <person name="Estelle M."/>
            <person name="Fawcett J.A."/>
            <person name="Gundlach H."/>
            <person name="Hanada K."/>
            <person name="Heyl A."/>
            <person name="Hicks K.A."/>
            <person name="Hugh J."/>
            <person name="Lohr M."/>
            <person name="Mayer K."/>
            <person name="Melkozernov A."/>
            <person name="Murata T."/>
            <person name="Nelson D."/>
            <person name="Pils B."/>
            <person name="Prigge M."/>
            <person name="Reiss B."/>
            <person name="Renner T."/>
            <person name="Rombauts S."/>
            <person name="Rushton P."/>
            <person name="Sanderfoot A."/>
            <person name="Schween G."/>
            <person name="Shiu S.-H."/>
            <person name="Stueber K."/>
            <person name="Theodoulou F.L."/>
            <person name="Tu H."/>
            <person name="Van de Peer Y."/>
            <person name="Verrier P.J."/>
            <person name="Waters E."/>
            <person name="Wood A."/>
            <person name="Yang L."/>
            <person name="Cove D."/>
            <person name="Cuming A."/>
            <person name="Hasebe M."/>
            <person name="Lucas S."/>
            <person name="Mishler D.B."/>
            <person name="Reski R."/>
            <person name="Grigoriev I."/>
            <person name="Quatrano R.S."/>
            <person name="Boore J.L."/>
        </authorList>
    </citation>
    <scope>NUCLEOTIDE SEQUENCE [LARGE SCALE GENOMIC DNA]</scope>
    <source>
        <strain evidence="3 4">cv. Gransden 2004</strain>
    </source>
</reference>
<dbReference type="Gramene" id="Pp3c20_3020V3.2">
    <property type="protein sequence ID" value="Pp3c20_3020V3.2"/>
    <property type="gene ID" value="Pp3c20_3020"/>
</dbReference>
<comment type="similarity">
    <text evidence="1">Belongs to the NDRG family.</text>
</comment>
<dbReference type="HOGENOM" id="CLU_035361_2_0_1"/>
<dbReference type="InterPro" id="IPR029058">
    <property type="entry name" value="AB_hydrolase_fold"/>
</dbReference>
<keyword evidence="4" id="KW-1185">Reference proteome</keyword>
<dbReference type="Proteomes" id="UP000006727">
    <property type="component" value="Chromosome 20"/>
</dbReference>
<reference evidence="3" key="3">
    <citation type="submission" date="2020-12" db="UniProtKB">
        <authorList>
            <consortium name="EnsemblPlants"/>
        </authorList>
    </citation>
    <scope>IDENTIFICATION</scope>
</reference>
<evidence type="ECO:0000313" key="2">
    <source>
        <dbReference type="EMBL" id="PNR32700.1"/>
    </source>
</evidence>
<dbReference type="InterPro" id="IPR004142">
    <property type="entry name" value="NDRG"/>
</dbReference>
<dbReference type="GeneID" id="112272936"/>
<dbReference type="Pfam" id="PF03096">
    <property type="entry name" value="Ndr"/>
    <property type="match status" value="1"/>
</dbReference>
<dbReference type="PANTHER" id="PTHR11034">
    <property type="entry name" value="N-MYC DOWNSTREAM REGULATED"/>
    <property type="match status" value="1"/>
</dbReference>
<dbReference type="EMBL" id="ABEU02000020">
    <property type="protein sequence ID" value="PNR32700.1"/>
    <property type="molecule type" value="Genomic_DNA"/>
</dbReference>
<dbReference type="Gramene" id="Pp3c20_3020V3.1">
    <property type="protein sequence ID" value="Pp3c20_3020V3.1"/>
    <property type="gene ID" value="Pp3c20_3020"/>
</dbReference>
<reference evidence="2 4" key="2">
    <citation type="journal article" date="2018" name="Plant J.">
        <title>The Physcomitrella patens chromosome-scale assembly reveals moss genome structure and evolution.</title>
        <authorList>
            <person name="Lang D."/>
            <person name="Ullrich K.K."/>
            <person name="Murat F."/>
            <person name="Fuchs J."/>
            <person name="Jenkins J."/>
            <person name="Haas F.B."/>
            <person name="Piednoel M."/>
            <person name="Gundlach H."/>
            <person name="Van Bel M."/>
            <person name="Meyberg R."/>
            <person name="Vives C."/>
            <person name="Morata J."/>
            <person name="Symeonidi A."/>
            <person name="Hiss M."/>
            <person name="Muchero W."/>
            <person name="Kamisugi Y."/>
            <person name="Saleh O."/>
            <person name="Blanc G."/>
            <person name="Decker E.L."/>
            <person name="van Gessel N."/>
            <person name="Grimwood J."/>
            <person name="Hayes R.D."/>
            <person name="Graham S.W."/>
            <person name="Gunter L.E."/>
            <person name="McDaniel S.F."/>
            <person name="Hoernstein S.N.W."/>
            <person name="Larsson A."/>
            <person name="Li F.W."/>
            <person name="Perroud P.F."/>
            <person name="Phillips J."/>
            <person name="Ranjan P."/>
            <person name="Rokshar D.S."/>
            <person name="Rothfels C.J."/>
            <person name="Schneider L."/>
            <person name="Shu S."/>
            <person name="Stevenson D.W."/>
            <person name="Thummler F."/>
            <person name="Tillich M."/>
            <person name="Villarreal Aguilar J.C."/>
            <person name="Widiez T."/>
            <person name="Wong G.K."/>
            <person name="Wymore A."/>
            <person name="Zhang Y."/>
            <person name="Zimmer A.D."/>
            <person name="Quatrano R.S."/>
            <person name="Mayer K.F.X."/>
            <person name="Goodstein D."/>
            <person name="Casacuberta J.M."/>
            <person name="Vandepoele K."/>
            <person name="Reski R."/>
            <person name="Cuming A.C."/>
            <person name="Tuskan G.A."/>
            <person name="Maumus F."/>
            <person name="Salse J."/>
            <person name="Schmutz J."/>
            <person name="Rensing S.A."/>
        </authorList>
    </citation>
    <scope>NUCLEOTIDE SEQUENCE [LARGE SCALE GENOMIC DNA]</scope>
    <source>
        <strain evidence="3 4">cv. Gransden 2004</strain>
    </source>
</reference>
<dbReference type="PaxDb" id="3218-PP1S152_175V6.1"/>
<evidence type="ECO:0000313" key="4">
    <source>
        <dbReference type="Proteomes" id="UP000006727"/>
    </source>
</evidence>
<evidence type="ECO:0000256" key="1">
    <source>
        <dbReference type="ARBA" id="ARBA00005598"/>
    </source>
</evidence>
<evidence type="ECO:0000313" key="3">
    <source>
        <dbReference type="EnsemblPlants" id="Pp3c20_3020V3.1"/>
    </source>
</evidence>
<dbReference type="ESTHER" id="phypa-a9t1y4">
    <property type="family name" value="Ndr_family"/>
</dbReference>